<accession>A0A9X7GLM1</accession>
<dbReference type="InterPro" id="IPR010572">
    <property type="entry name" value="Tail_dom"/>
</dbReference>
<name>A0A9X7GLM1_BACCE</name>
<dbReference type="Proteomes" id="UP000223834">
    <property type="component" value="Unassembled WGS sequence"/>
</dbReference>
<feature type="non-terminal residue" evidence="2">
    <location>
        <position position="1"/>
    </location>
</feature>
<dbReference type="EMBL" id="NUIQ01000543">
    <property type="protein sequence ID" value="PGO50839.1"/>
    <property type="molecule type" value="Genomic_DNA"/>
</dbReference>
<comment type="caution">
    <text evidence="2">The sequence shown here is derived from an EMBL/GenBank/DDBJ whole genome shotgun (WGS) entry which is preliminary data.</text>
</comment>
<evidence type="ECO:0000259" key="1">
    <source>
        <dbReference type="Pfam" id="PF06605"/>
    </source>
</evidence>
<dbReference type="RefSeq" id="WP_180233670.1">
    <property type="nucleotide sequence ID" value="NZ_NUIQ01000543.1"/>
</dbReference>
<evidence type="ECO:0000313" key="3">
    <source>
        <dbReference type="Proteomes" id="UP000223834"/>
    </source>
</evidence>
<organism evidence="2 3">
    <name type="scientific">Bacillus cereus</name>
    <dbReference type="NCBI Taxonomy" id="1396"/>
    <lineage>
        <taxon>Bacteria</taxon>
        <taxon>Bacillati</taxon>
        <taxon>Bacillota</taxon>
        <taxon>Bacilli</taxon>
        <taxon>Bacillales</taxon>
        <taxon>Bacillaceae</taxon>
        <taxon>Bacillus</taxon>
        <taxon>Bacillus cereus group</taxon>
    </lineage>
</organism>
<protein>
    <recommendedName>
        <fullName evidence="1">Tail spike domain-containing protein</fullName>
    </recommendedName>
</protein>
<dbReference type="AlphaFoldDB" id="A0A9X7GLM1"/>
<evidence type="ECO:0000313" key="2">
    <source>
        <dbReference type="EMBL" id="PGO50839.1"/>
    </source>
</evidence>
<proteinExistence type="predicted"/>
<dbReference type="Pfam" id="PF06605">
    <property type="entry name" value="Prophage_tail"/>
    <property type="match status" value="1"/>
</dbReference>
<reference evidence="2 3" key="1">
    <citation type="submission" date="2017-09" db="EMBL/GenBank/DDBJ databases">
        <title>Large-scale bioinformatics analysis of Bacillus genomes uncovers conserved roles of natural products in bacterial physiology.</title>
        <authorList>
            <consortium name="Agbiome Team Llc"/>
            <person name="Bleich R.M."/>
            <person name="Grubbs K.J."/>
            <person name="Santa Maria K.C."/>
            <person name="Allen S.E."/>
            <person name="Farag S."/>
            <person name="Shank E.A."/>
            <person name="Bowers A."/>
        </authorList>
    </citation>
    <scope>NUCLEOTIDE SEQUENCE [LARGE SCALE GENOMIC DNA]</scope>
    <source>
        <strain evidence="2 3">AFS049141</strain>
    </source>
</reference>
<dbReference type="NCBIfam" id="TIGR01665">
    <property type="entry name" value="put_anti_recept"/>
    <property type="match status" value="1"/>
</dbReference>
<feature type="domain" description="Tail spike" evidence="1">
    <location>
        <begin position="2"/>
        <end position="112"/>
    </location>
</feature>
<feature type="non-terminal residue" evidence="2">
    <location>
        <position position="189"/>
    </location>
</feature>
<dbReference type="InterPro" id="IPR007119">
    <property type="entry name" value="Phage_tail_spike_N"/>
</dbReference>
<sequence length="189" mass="21511">GGKLYVADADALQRWTEDGSHKYDIYSPQTEDQNMSPERLKQLTEAELKKRINSTVKYEVTPIALEKIFGLSHEKVNKGDIVHIKDTKFTPPLFLEARLIAADECDTNAANDKYYFGDFKEVEDTRSLLDRMYAQVMGSLAGKANKGLLDRLEELVKETNEQVEIVKTESQTAKDIATKTKEYMEQNLV</sequence>
<gene>
    <name evidence="2" type="ORF">CN980_33295</name>
</gene>